<organism evidence="3 4">
    <name type="scientific">Seiridium unicorne</name>
    <dbReference type="NCBI Taxonomy" id="138068"/>
    <lineage>
        <taxon>Eukaryota</taxon>
        <taxon>Fungi</taxon>
        <taxon>Dikarya</taxon>
        <taxon>Ascomycota</taxon>
        <taxon>Pezizomycotina</taxon>
        <taxon>Sordariomycetes</taxon>
        <taxon>Xylariomycetidae</taxon>
        <taxon>Amphisphaeriales</taxon>
        <taxon>Sporocadaceae</taxon>
        <taxon>Seiridium</taxon>
    </lineage>
</organism>
<keyword evidence="2" id="KW-0812">Transmembrane</keyword>
<keyword evidence="2" id="KW-1133">Transmembrane helix</keyword>
<dbReference type="InterPro" id="IPR021765">
    <property type="entry name" value="UstYa-like"/>
</dbReference>
<comment type="caution">
    <text evidence="3">The sequence shown here is derived from an EMBL/GenBank/DDBJ whole genome shotgun (WGS) entry which is preliminary data.</text>
</comment>
<dbReference type="Proteomes" id="UP001408356">
    <property type="component" value="Unassembled WGS sequence"/>
</dbReference>
<dbReference type="EMBL" id="JARVKF010000257">
    <property type="protein sequence ID" value="KAK9420182.1"/>
    <property type="molecule type" value="Genomic_DNA"/>
</dbReference>
<dbReference type="PANTHER" id="PTHR33365">
    <property type="entry name" value="YALI0B05434P"/>
    <property type="match status" value="1"/>
</dbReference>
<proteinExistence type="inferred from homology"/>
<accession>A0ABR2UZY8</accession>
<evidence type="ECO:0000313" key="4">
    <source>
        <dbReference type="Proteomes" id="UP001408356"/>
    </source>
</evidence>
<evidence type="ECO:0000256" key="2">
    <source>
        <dbReference type="SAM" id="Phobius"/>
    </source>
</evidence>
<keyword evidence="2" id="KW-0472">Membrane</keyword>
<dbReference type="PANTHER" id="PTHR33365:SF14">
    <property type="entry name" value="TAT PATHWAY SIGNAL SEQUENCE"/>
    <property type="match status" value="1"/>
</dbReference>
<reference evidence="3 4" key="1">
    <citation type="journal article" date="2024" name="J. Plant Pathol.">
        <title>Sequence and assembly of the genome of Seiridium unicorne, isolate CBS 538.82, causal agent of cypress canker disease.</title>
        <authorList>
            <person name="Scali E."/>
            <person name="Rocca G.D."/>
            <person name="Danti R."/>
            <person name="Garbelotto M."/>
            <person name="Barberini S."/>
            <person name="Baroncelli R."/>
            <person name="Emiliani G."/>
        </authorList>
    </citation>
    <scope>NUCLEOTIDE SEQUENCE [LARGE SCALE GENOMIC DNA]</scope>
    <source>
        <strain evidence="3 4">BM-138-508</strain>
    </source>
</reference>
<gene>
    <name evidence="3" type="ORF">SUNI508_06710</name>
</gene>
<dbReference type="Pfam" id="PF11807">
    <property type="entry name" value="UstYa"/>
    <property type="match status" value="1"/>
</dbReference>
<keyword evidence="4" id="KW-1185">Reference proteome</keyword>
<protein>
    <submittedName>
        <fullName evidence="3">Tat pathway signal sequence</fullName>
    </submittedName>
</protein>
<comment type="similarity">
    <text evidence="1">Belongs to the ustYa family.</text>
</comment>
<feature type="transmembrane region" description="Helical" evidence="2">
    <location>
        <begin position="56"/>
        <end position="76"/>
    </location>
</feature>
<evidence type="ECO:0000256" key="1">
    <source>
        <dbReference type="ARBA" id="ARBA00035112"/>
    </source>
</evidence>
<name>A0ABR2UZY8_9PEZI</name>
<sequence length="299" mass="33583">MGRKKALLAHIGRDDSHCDRIHLENEMMEAEPLYPRTEDLPEVVDLRLSRISKMSWCITIFNIGVLIVSIIILGMASAMRTMDDQAHWKATSHYSPILERYHIPKVTRTTNGTLYDTNPPSILRVRTGETADAEWHRIGDYVWPLVISESDVRALGKDPAIAVKIPESLGHGPDAYIAQTEVFHHLHCLDMLRKEISYGHYYASTEGPSPGGAQHAAHIGHCIDVLAQALKCTGSVDMIIFNWVEDWSQPFPDFSNHKVCRDFDSLHEWVTRNSMDPEVFQKMTSPSPGQIVLPAPGPA</sequence>
<evidence type="ECO:0000313" key="3">
    <source>
        <dbReference type="EMBL" id="KAK9420182.1"/>
    </source>
</evidence>